<keyword evidence="3" id="KW-1185">Reference proteome</keyword>
<feature type="compositionally biased region" description="Basic and acidic residues" evidence="1">
    <location>
        <begin position="373"/>
        <end position="384"/>
    </location>
</feature>
<feature type="compositionally biased region" description="Polar residues" evidence="1">
    <location>
        <begin position="1"/>
        <end position="10"/>
    </location>
</feature>
<organism evidence="2 3">
    <name type="scientific">Loxostege sticticalis</name>
    <name type="common">Beet webworm moth</name>
    <dbReference type="NCBI Taxonomy" id="481309"/>
    <lineage>
        <taxon>Eukaryota</taxon>
        <taxon>Metazoa</taxon>
        <taxon>Ecdysozoa</taxon>
        <taxon>Arthropoda</taxon>
        <taxon>Hexapoda</taxon>
        <taxon>Insecta</taxon>
        <taxon>Pterygota</taxon>
        <taxon>Neoptera</taxon>
        <taxon>Endopterygota</taxon>
        <taxon>Lepidoptera</taxon>
        <taxon>Glossata</taxon>
        <taxon>Ditrysia</taxon>
        <taxon>Pyraloidea</taxon>
        <taxon>Crambidae</taxon>
        <taxon>Pyraustinae</taxon>
        <taxon>Loxostege</taxon>
    </lineage>
</organism>
<feature type="compositionally biased region" description="Polar residues" evidence="1">
    <location>
        <begin position="312"/>
        <end position="322"/>
    </location>
</feature>
<comment type="caution">
    <text evidence="2">The sequence shown here is derived from an EMBL/GenBank/DDBJ whole genome shotgun (WGS) entry which is preliminary data.</text>
</comment>
<gene>
    <name evidence="2" type="ORF">ABMA27_012019</name>
</gene>
<sequence>MSEGNMSTYEENVAGSSKGDATTRKRKRARSPSSDSDTSSSSSSSSSSRSRHRRRKGRKSRRNKGVSTNLLKQLISDVNDLKCRMAPTPSNSHEDVFIDPNVSGELYECDELSVDRAPVPSLSAAKLDSSINTKIKEPTVPTTPDSLLEKLMELQRFQNSDWSSVRYADVQKLCLHSPGFTNLEPNDEVKQYDNSKFATNMEKAFASLTYALLKQHEALQNEFNTLLLWFNSNEALSYPDIYTKLNNVLSKGEYSSAANNTIQLDPVHKTALRKIPPSPSNLFEAEKFSSLLDKSGGVRKVFWQKNMDRNPAPQNDPGTSSHVHAPKKGPSKPQQKKQGPRQSGQTVSFRGRDKPPRGRNDRNKRARAYSPSSRRDRRDEPKRN</sequence>
<feature type="region of interest" description="Disordered" evidence="1">
    <location>
        <begin position="1"/>
        <end position="70"/>
    </location>
</feature>
<evidence type="ECO:0000256" key="1">
    <source>
        <dbReference type="SAM" id="MobiDB-lite"/>
    </source>
</evidence>
<proteinExistence type="predicted"/>
<feature type="region of interest" description="Disordered" evidence="1">
    <location>
        <begin position="307"/>
        <end position="384"/>
    </location>
</feature>
<feature type="compositionally biased region" description="Basic residues" evidence="1">
    <location>
        <begin position="324"/>
        <end position="339"/>
    </location>
</feature>
<evidence type="ECO:0000313" key="3">
    <source>
        <dbReference type="Proteomes" id="UP001549920"/>
    </source>
</evidence>
<dbReference type="Proteomes" id="UP001549920">
    <property type="component" value="Unassembled WGS sequence"/>
</dbReference>
<accession>A0ABR3IIC9</accession>
<feature type="compositionally biased region" description="Basic residues" evidence="1">
    <location>
        <begin position="49"/>
        <end position="64"/>
    </location>
</feature>
<reference evidence="2 3" key="1">
    <citation type="submission" date="2024-06" db="EMBL/GenBank/DDBJ databases">
        <title>A chromosome-level genome assembly of beet webworm, Loxostege sticticalis.</title>
        <authorList>
            <person name="Zhang Y."/>
        </authorList>
    </citation>
    <scope>NUCLEOTIDE SEQUENCE [LARGE SCALE GENOMIC DNA]</scope>
    <source>
        <strain evidence="2">AQ026</strain>
        <tissue evidence="2">Whole body</tissue>
    </source>
</reference>
<evidence type="ECO:0000313" key="2">
    <source>
        <dbReference type="EMBL" id="KAL0896037.1"/>
    </source>
</evidence>
<name>A0ABR3IIC9_LOXSC</name>
<protein>
    <submittedName>
        <fullName evidence="2">Uncharacterized protein</fullName>
    </submittedName>
</protein>
<dbReference type="EMBL" id="JBEUOH010000003">
    <property type="protein sequence ID" value="KAL0896037.1"/>
    <property type="molecule type" value="Genomic_DNA"/>
</dbReference>
<feature type="compositionally biased region" description="Low complexity" evidence="1">
    <location>
        <begin position="31"/>
        <end position="48"/>
    </location>
</feature>
<feature type="compositionally biased region" description="Basic and acidic residues" evidence="1">
    <location>
        <begin position="350"/>
        <end position="363"/>
    </location>
</feature>